<keyword evidence="1" id="KW-0677">Repeat</keyword>
<evidence type="ECO:0000313" key="4">
    <source>
        <dbReference type="EMBL" id="GII03759.1"/>
    </source>
</evidence>
<proteinExistence type="predicted"/>
<evidence type="ECO:0000313" key="5">
    <source>
        <dbReference type="Proteomes" id="UP000634476"/>
    </source>
</evidence>
<accession>A0A8J3WVB0</accession>
<reference evidence="4" key="1">
    <citation type="submission" date="2021-01" db="EMBL/GenBank/DDBJ databases">
        <title>Whole genome shotgun sequence of Planobispora takensis NBRC 109077.</title>
        <authorList>
            <person name="Komaki H."/>
            <person name="Tamura T."/>
        </authorList>
    </citation>
    <scope>NUCLEOTIDE SEQUENCE</scope>
    <source>
        <strain evidence="4">NBRC 109077</strain>
    </source>
</reference>
<feature type="repeat" description="TPR" evidence="3">
    <location>
        <begin position="564"/>
        <end position="597"/>
    </location>
</feature>
<dbReference type="SUPFAM" id="SSF48452">
    <property type="entry name" value="TPR-like"/>
    <property type="match status" value="1"/>
</dbReference>
<evidence type="ECO:0000256" key="1">
    <source>
        <dbReference type="ARBA" id="ARBA00022737"/>
    </source>
</evidence>
<evidence type="ECO:0000256" key="3">
    <source>
        <dbReference type="PROSITE-ProRule" id="PRU00339"/>
    </source>
</evidence>
<protein>
    <recommendedName>
        <fullName evidence="6">Tetratricopeptide repeat protein</fullName>
    </recommendedName>
</protein>
<dbReference type="InterPro" id="IPR019734">
    <property type="entry name" value="TPR_rpt"/>
</dbReference>
<comment type="caution">
    <text evidence="4">The sequence shown here is derived from an EMBL/GenBank/DDBJ whole genome shotgun (WGS) entry which is preliminary data.</text>
</comment>
<dbReference type="AlphaFoldDB" id="A0A8J3WVB0"/>
<dbReference type="SMART" id="SM00028">
    <property type="entry name" value="TPR"/>
    <property type="match status" value="7"/>
</dbReference>
<name>A0A8J3WVB0_9ACTN</name>
<keyword evidence="5" id="KW-1185">Reference proteome</keyword>
<dbReference type="EMBL" id="BOOK01000041">
    <property type="protein sequence ID" value="GII03759.1"/>
    <property type="molecule type" value="Genomic_DNA"/>
</dbReference>
<dbReference type="PROSITE" id="PS50005">
    <property type="entry name" value="TPR"/>
    <property type="match status" value="3"/>
</dbReference>
<sequence length="606" mass="65511">MEARLEEDERILVPAPRRTLRLANGVAEFLAECLPACRPPTAAPFTLVVRDFHRADPTDCELVEILVRRLDPAILTVVILGAGAPPAWFRGRVPAPGAPLPEWLSGGAASARNGVTGAVPRRDGPVRRDAAAHVASECTDERSRAAYEATSPAGRARLHDLRAEELEATGEFSLRLGAVPFHRELGSDPAGRGVAALWTAVDHCVHEGFLAAVIELGARGLRLAERGSEQWWRFAQRTATALGALGRQEEARDLYEYVRRVSQDPAVHAACAYGTAMLDARHPDPAVRDLGRATGWINQAVAISSLLPDPQERAFKLGFDRNGQALIEMRQKRPARALALVESAIALADAALRDRHPVHRMVLHANRGQLLAVLGRTKEALEEYGTAIAIDPLFADYYLDRGNLLLSLGRTEDALADYETAISVSPPLPEAYYNRAELHLVMGDLESGRADLDRVLELDPGYLDAYVNRAGVLAMLGREARARDDVAAGLRLDPGNPHLLTVRGQLDVEAGRFEEAAAAFDAALTGAAGLGAAWANRGILRYRLGDPEGAAADLGRAIELGESAELYFNRAMALRDLGDEAGARRDLRRALDLAPGDPDIRAALEF</sequence>
<dbReference type="PANTHER" id="PTHR44858:SF1">
    <property type="entry name" value="UDP-N-ACETYLGLUCOSAMINE--PEPTIDE N-ACETYLGLUCOSAMINYLTRANSFERASE SPINDLY-RELATED"/>
    <property type="match status" value="1"/>
</dbReference>
<dbReference type="Gene3D" id="1.25.40.10">
    <property type="entry name" value="Tetratricopeptide repeat domain"/>
    <property type="match status" value="4"/>
</dbReference>
<dbReference type="InterPro" id="IPR050498">
    <property type="entry name" value="Ycf3"/>
</dbReference>
<keyword evidence="2 3" id="KW-0802">TPR repeat</keyword>
<evidence type="ECO:0000256" key="2">
    <source>
        <dbReference type="ARBA" id="ARBA00022803"/>
    </source>
</evidence>
<evidence type="ECO:0008006" key="6">
    <source>
        <dbReference type="Google" id="ProtNLM"/>
    </source>
</evidence>
<feature type="repeat" description="TPR" evidence="3">
    <location>
        <begin position="395"/>
        <end position="428"/>
    </location>
</feature>
<dbReference type="PANTHER" id="PTHR44858">
    <property type="entry name" value="TETRATRICOPEPTIDE REPEAT PROTEIN 6"/>
    <property type="match status" value="1"/>
</dbReference>
<dbReference type="Proteomes" id="UP000634476">
    <property type="component" value="Unassembled WGS sequence"/>
</dbReference>
<organism evidence="4 5">
    <name type="scientific">Planobispora takensis</name>
    <dbReference type="NCBI Taxonomy" id="1367882"/>
    <lineage>
        <taxon>Bacteria</taxon>
        <taxon>Bacillati</taxon>
        <taxon>Actinomycetota</taxon>
        <taxon>Actinomycetes</taxon>
        <taxon>Streptosporangiales</taxon>
        <taxon>Streptosporangiaceae</taxon>
        <taxon>Planobispora</taxon>
    </lineage>
</organism>
<dbReference type="InterPro" id="IPR011990">
    <property type="entry name" value="TPR-like_helical_dom_sf"/>
</dbReference>
<dbReference type="Pfam" id="PF13432">
    <property type="entry name" value="TPR_16"/>
    <property type="match status" value="1"/>
</dbReference>
<dbReference type="Pfam" id="PF13414">
    <property type="entry name" value="TPR_11"/>
    <property type="match status" value="1"/>
</dbReference>
<gene>
    <name evidence="4" type="ORF">Pta02_57670</name>
</gene>
<feature type="repeat" description="TPR" evidence="3">
    <location>
        <begin position="429"/>
        <end position="462"/>
    </location>
</feature>